<evidence type="ECO:0000313" key="3">
    <source>
        <dbReference type="EMBL" id="MBU9713396.1"/>
    </source>
</evidence>
<name>A0ABS6JII2_9BACI</name>
<evidence type="ECO:0000313" key="4">
    <source>
        <dbReference type="Proteomes" id="UP000784880"/>
    </source>
</evidence>
<keyword evidence="4" id="KW-1185">Reference proteome</keyword>
<dbReference type="RefSeq" id="WP_217067557.1">
    <property type="nucleotide sequence ID" value="NZ_JAHQCS010000135.1"/>
</dbReference>
<proteinExistence type="predicted"/>
<protein>
    <recommendedName>
        <fullName evidence="5">CBS domain-containing protein</fullName>
    </recommendedName>
</protein>
<dbReference type="InterPro" id="IPR005105">
    <property type="entry name" value="GlnD_Uridyltrans_N"/>
</dbReference>
<reference evidence="3 4" key="1">
    <citation type="submission" date="2021-06" db="EMBL/GenBank/DDBJ databases">
        <title>Bacillus sp. RD4P76, an endophyte from a halophyte.</title>
        <authorList>
            <person name="Sun J.-Q."/>
        </authorList>
    </citation>
    <scope>NUCLEOTIDE SEQUENCE [LARGE SCALE GENOMIC DNA]</scope>
    <source>
        <strain evidence="3 4">CGMCC 1.15917</strain>
    </source>
</reference>
<dbReference type="Pfam" id="PF10335">
    <property type="entry name" value="DUF294_C"/>
    <property type="match status" value="1"/>
</dbReference>
<dbReference type="CDD" id="cd05401">
    <property type="entry name" value="NT_GlnE_GlnD_like"/>
    <property type="match status" value="1"/>
</dbReference>
<evidence type="ECO:0008006" key="5">
    <source>
        <dbReference type="Google" id="ProtNLM"/>
    </source>
</evidence>
<gene>
    <name evidence="3" type="ORF">KS419_16835</name>
</gene>
<evidence type="ECO:0000259" key="2">
    <source>
        <dbReference type="Pfam" id="PF10335"/>
    </source>
</evidence>
<organism evidence="3 4">
    <name type="scientific">Evansella tamaricis</name>
    <dbReference type="NCBI Taxonomy" id="2069301"/>
    <lineage>
        <taxon>Bacteria</taxon>
        <taxon>Bacillati</taxon>
        <taxon>Bacillota</taxon>
        <taxon>Bacilli</taxon>
        <taxon>Bacillales</taxon>
        <taxon>Bacillaceae</taxon>
        <taxon>Evansella</taxon>
    </lineage>
</organism>
<dbReference type="EMBL" id="JAHQCS010000135">
    <property type="protein sequence ID" value="MBU9713396.1"/>
    <property type="molecule type" value="Genomic_DNA"/>
</dbReference>
<sequence>MNSYTELKNWRNSTIKLVSNDHFKLNDFHDQLMSNSIQIAIQKVESEWGPPPTRFAFIVMGSAGRSEQLVWSDQDHGIIYDGSNDYQSYFMKVGTEITHALSNVGYEPCDGKVMSSNEQWCKSIKDWNEQLLDWLTEDKWETLRNFSIFFDSRVLTGEETLLHDLKKEVFQKLRENPHLYYRLYENVGKIPKATGVFGQFLPEQYGSNAGKINLKQAIFFPYVNSLRLLAYVEEIYSSSTIDRFDQLPSRYEEIKKYKEDFIRLLHLRVIFQQNAADYEGVHYLELKILTGSDKQELKNIARHGRDLFMKTKAIIENRCHQ</sequence>
<feature type="domain" description="DUF294" evidence="2">
    <location>
        <begin position="178"/>
        <end position="307"/>
    </location>
</feature>
<comment type="caution">
    <text evidence="3">The sequence shown here is derived from an EMBL/GenBank/DDBJ whole genome shotgun (WGS) entry which is preliminary data.</text>
</comment>
<dbReference type="Pfam" id="PF03445">
    <property type="entry name" value="DUF294"/>
    <property type="match status" value="1"/>
</dbReference>
<accession>A0ABS6JII2</accession>
<dbReference type="Proteomes" id="UP000784880">
    <property type="component" value="Unassembled WGS sequence"/>
</dbReference>
<feature type="domain" description="Protein-PII uridylyltransferase N-terminal" evidence="1">
    <location>
        <begin position="26"/>
        <end position="138"/>
    </location>
</feature>
<evidence type="ECO:0000259" key="1">
    <source>
        <dbReference type="Pfam" id="PF03445"/>
    </source>
</evidence>
<dbReference type="InterPro" id="IPR018821">
    <property type="entry name" value="DUF294_put_nucleoTrafse_sb-bd"/>
</dbReference>